<evidence type="ECO:0000313" key="4">
    <source>
        <dbReference type="Proteomes" id="UP000037035"/>
    </source>
</evidence>
<dbReference type="Pfam" id="PF26282">
    <property type="entry name" value="Ig_TRAPPC9-Trs120_3rd"/>
    <property type="match status" value="1"/>
</dbReference>
<accession>A0A0L6V7A8</accession>
<dbReference type="PANTHER" id="PTHR21512">
    <property type="entry name" value="TRAFFICKING PROTEIN PARTICLE COMPLEX SUBUNIT 9"/>
    <property type="match status" value="1"/>
</dbReference>
<keyword evidence="4" id="KW-1185">Reference proteome</keyword>
<dbReference type="AlphaFoldDB" id="A0A0L6V7A8"/>
<dbReference type="GO" id="GO:0005802">
    <property type="term" value="C:trans-Golgi network"/>
    <property type="evidence" value="ECO:0007669"/>
    <property type="project" value="TreeGrafter"/>
</dbReference>
<name>A0A0L6V7A8_9BASI</name>
<evidence type="ECO:0000256" key="1">
    <source>
        <dbReference type="SAM" id="MobiDB-lite"/>
    </source>
</evidence>
<dbReference type="Proteomes" id="UP000037035">
    <property type="component" value="Unassembled WGS sequence"/>
</dbReference>
<dbReference type="VEuPathDB" id="FungiDB:VP01_2524g3"/>
<dbReference type="InterPro" id="IPR058567">
    <property type="entry name" value="Ig_TRAPPC9_Trs120_3rd"/>
</dbReference>
<dbReference type="EMBL" id="LAVV01007419">
    <property type="protein sequence ID" value="KNZ56000.1"/>
    <property type="molecule type" value="Genomic_DNA"/>
</dbReference>
<dbReference type="InterPro" id="IPR013935">
    <property type="entry name" value="Trs120_TRAPPC9"/>
</dbReference>
<gene>
    <name evidence="3" type="ORF">VP01_2524g3</name>
</gene>
<evidence type="ECO:0000313" key="3">
    <source>
        <dbReference type="EMBL" id="KNZ56000.1"/>
    </source>
</evidence>
<sequence>MIEIKLINTSNVQADWIDVVAQDSLSDQMRKTLDDLQSSHLASYERYELEYELVHRPVLSVTWTDSIGPRGTGWIRLKCLGKTGCRFVGVKIEYDVNGGLNLKRQLGWSIGLSVQKSLNVVGFDSLAGGVVIIKVHNSAQGGQVFEVEAKGGYRFIRFSFSFQKIESFDIECGHFLFDLNVGGKTESQSFMKKCQKQVIQPGSTHAFFIEIQPIKVTQLDSQKTIPALIDRQFVVAQRDNGDDKPMANNGGDNGTDKNHNSKSKEKMAQAELLKFWIKERLLNTIKMEWREVGFLHTLPLIPLLRGVHVDHQMVNNLRSHEVSVQMNFHNDDLDHNDDVQLGNPGQPQALLQTDRFYSVLVNVKNQSGMKRKIDCLMKVMRLDGTVIPSENNISRGRKTNAGEEGDNSESPVYLIEGVVQDQYGPEVPHRPGHHLNHGGTRTVMLGSGEEDDEFGHDDHEQQIWMKICFLTRGAFVLQGVALDTFSDDDDDHPASSLGTSDPIHVVVVS</sequence>
<feature type="compositionally biased region" description="Basic and acidic residues" evidence="1">
    <location>
        <begin position="254"/>
        <end position="264"/>
    </location>
</feature>
<reference evidence="3 4" key="1">
    <citation type="submission" date="2015-08" db="EMBL/GenBank/DDBJ databases">
        <title>Next Generation Sequencing and Analysis of the Genome of Puccinia sorghi L Schw, the Causal Agent of Maize Common Rust.</title>
        <authorList>
            <person name="Rochi L."/>
            <person name="Burguener G."/>
            <person name="Darino M."/>
            <person name="Turjanski A."/>
            <person name="Kreff E."/>
            <person name="Dieguez M.J."/>
            <person name="Sacco F."/>
        </authorList>
    </citation>
    <scope>NUCLEOTIDE SEQUENCE [LARGE SCALE GENOMIC DNA]</scope>
    <source>
        <strain evidence="3 4">RO10H11247</strain>
    </source>
</reference>
<feature type="domain" description="Trs120/TRAPPC9 third Ig-like" evidence="2">
    <location>
        <begin position="189"/>
        <end position="317"/>
    </location>
</feature>
<protein>
    <recommendedName>
        <fullName evidence="2">Trs120/TRAPPC9 third Ig-like domain-containing protein</fullName>
    </recommendedName>
</protein>
<comment type="caution">
    <text evidence="3">The sequence shown here is derived from an EMBL/GenBank/DDBJ whole genome shotgun (WGS) entry which is preliminary data.</text>
</comment>
<dbReference type="STRING" id="27349.A0A0L6V7A8"/>
<organism evidence="3 4">
    <name type="scientific">Puccinia sorghi</name>
    <dbReference type="NCBI Taxonomy" id="27349"/>
    <lineage>
        <taxon>Eukaryota</taxon>
        <taxon>Fungi</taxon>
        <taxon>Dikarya</taxon>
        <taxon>Basidiomycota</taxon>
        <taxon>Pucciniomycotina</taxon>
        <taxon>Pucciniomycetes</taxon>
        <taxon>Pucciniales</taxon>
        <taxon>Pucciniaceae</taxon>
        <taxon>Puccinia</taxon>
    </lineage>
</organism>
<evidence type="ECO:0000259" key="2">
    <source>
        <dbReference type="Pfam" id="PF26282"/>
    </source>
</evidence>
<feature type="region of interest" description="Disordered" evidence="1">
    <location>
        <begin position="239"/>
        <end position="264"/>
    </location>
</feature>
<dbReference type="OrthoDB" id="27962at2759"/>
<proteinExistence type="predicted"/>
<dbReference type="PANTHER" id="PTHR21512:SF5">
    <property type="entry name" value="TRAFFICKING PROTEIN PARTICLE COMPLEX SUBUNIT 9"/>
    <property type="match status" value="1"/>
</dbReference>
<dbReference type="Pfam" id="PF26280">
    <property type="entry name" value="Ig_TRAPPC9-Trs120_2nd"/>
    <property type="match status" value="1"/>
</dbReference>